<evidence type="ECO:0000313" key="8">
    <source>
        <dbReference type="Proteomes" id="UP000607653"/>
    </source>
</evidence>
<dbReference type="Pfam" id="PF00800">
    <property type="entry name" value="PDT"/>
    <property type="match status" value="1"/>
</dbReference>
<keyword evidence="2" id="KW-0057">Aromatic amino acid biosynthesis</keyword>
<protein>
    <recommendedName>
        <fullName evidence="6">Prephenate dehydratase domain-containing protein</fullName>
    </recommendedName>
</protein>
<evidence type="ECO:0000256" key="4">
    <source>
        <dbReference type="ARBA" id="ARBA00023239"/>
    </source>
</evidence>
<dbReference type="InterPro" id="IPR001086">
    <property type="entry name" value="Preph_deHydtase"/>
</dbReference>
<name>A0A822Y348_NELNU</name>
<organism evidence="7 8">
    <name type="scientific">Nelumbo nucifera</name>
    <name type="common">Sacred lotus</name>
    <dbReference type="NCBI Taxonomy" id="4432"/>
    <lineage>
        <taxon>Eukaryota</taxon>
        <taxon>Viridiplantae</taxon>
        <taxon>Streptophyta</taxon>
        <taxon>Embryophyta</taxon>
        <taxon>Tracheophyta</taxon>
        <taxon>Spermatophyta</taxon>
        <taxon>Magnoliopsida</taxon>
        <taxon>Proteales</taxon>
        <taxon>Nelumbonaceae</taxon>
        <taxon>Nelumbo</taxon>
    </lineage>
</organism>
<proteinExistence type="predicted"/>
<reference evidence="7 8" key="1">
    <citation type="journal article" date="2020" name="Mol. Biol. Evol.">
        <title>Distinct Expression and Methylation Patterns for Genes with Different Fates following a Single Whole-Genome Duplication in Flowering Plants.</title>
        <authorList>
            <person name="Shi T."/>
            <person name="Rahmani R.S."/>
            <person name="Gugger P.F."/>
            <person name="Wang M."/>
            <person name="Li H."/>
            <person name="Zhang Y."/>
            <person name="Li Z."/>
            <person name="Wang Q."/>
            <person name="Van de Peer Y."/>
            <person name="Marchal K."/>
            <person name="Chen J."/>
        </authorList>
    </citation>
    <scope>NUCLEOTIDE SEQUENCE [LARGE SCALE GENOMIC DNA]</scope>
    <source>
        <tissue evidence="7">Leaf</tissue>
    </source>
</reference>
<dbReference type="SUPFAM" id="SSF53850">
    <property type="entry name" value="Periplasmic binding protein-like II"/>
    <property type="match status" value="1"/>
</dbReference>
<dbReference type="Proteomes" id="UP000607653">
    <property type="component" value="Unassembled WGS sequence"/>
</dbReference>
<evidence type="ECO:0000256" key="1">
    <source>
        <dbReference type="ARBA" id="ARBA00022605"/>
    </source>
</evidence>
<feature type="domain" description="Prephenate dehydratase" evidence="6">
    <location>
        <begin position="62"/>
        <end position="105"/>
    </location>
</feature>
<evidence type="ECO:0000256" key="5">
    <source>
        <dbReference type="ARBA" id="ARBA00029440"/>
    </source>
</evidence>
<dbReference type="Gene3D" id="3.40.190.10">
    <property type="entry name" value="Periplasmic binding protein-like II"/>
    <property type="match status" value="1"/>
</dbReference>
<sequence length="115" mass="12770">MHGSQLSVAYQGVSEAYMKLLQARPPPNARPSLVTNSKWRGISSNGALDRRSGRLARRELAGGSIHQNYDMLLCHRLHIMGEVQLPVHHCLLALPRVKEYLSRVITNCKPSLSAS</sequence>
<dbReference type="GO" id="GO:0009094">
    <property type="term" value="P:L-phenylalanine biosynthetic process"/>
    <property type="evidence" value="ECO:0007669"/>
    <property type="project" value="UniProtKB-KW"/>
</dbReference>
<comment type="caution">
    <text evidence="7">The sequence shown here is derived from an EMBL/GenBank/DDBJ whole genome shotgun (WGS) entry which is preliminary data.</text>
</comment>
<keyword evidence="3" id="KW-0584">Phenylalanine biosynthesis</keyword>
<dbReference type="PANTHER" id="PTHR21022:SF19">
    <property type="entry name" value="PREPHENATE DEHYDRATASE-RELATED"/>
    <property type="match status" value="1"/>
</dbReference>
<comment type="pathway">
    <text evidence="5">Amino-acid biosynthesis.</text>
</comment>
<dbReference type="GO" id="GO:0004664">
    <property type="term" value="F:prephenate dehydratase activity"/>
    <property type="evidence" value="ECO:0007669"/>
    <property type="project" value="InterPro"/>
</dbReference>
<evidence type="ECO:0000259" key="6">
    <source>
        <dbReference type="Pfam" id="PF00800"/>
    </source>
</evidence>
<keyword evidence="8" id="KW-1185">Reference proteome</keyword>
<evidence type="ECO:0000256" key="2">
    <source>
        <dbReference type="ARBA" id="ARBA00023141"/>
    </source>
</evidence>
<dbReference type="PANTHER" id="PTHR21022">
    <property type="entry name" value="PREPHENATE DEHYDRATASE P PROTEIN"/>
    <property type="match status" value="1"/>
</dbReference>
<keyword evidence="1" id="KW-0028">Amino-acid biosynthesis</keyword>
<dbReference type="EMBL" id="DUZY01000002">
    <property type="protein sequence ID" value="DAD26857.1"/>
    <property type="molecule type" value="Genomic_DNA"/>
</dbReference>
<evidence type="ECO:0000313" key="7">
    <source>
        <dbReference type="EMBL" id="DAD26857.1"/>
    </source>
</evidence>
<accession>A0A822Y348</accession>
<keyword evidence="4" id="KW-0456">Lyase</keyword>
<gene>
    <name evidence="7" type="ORF">HUJ06_028325</name>
</gene>
<dbReference type="AlphaFoldDB" id="A0A822Y348"/>
<evidence type="ECO:0000256" key="3">
    <source>
        <dbReference type="ARBA" id="ARBA00023222"/>
    </source>
</evidence>